<name>A0A915J798_ROMCU</name>
<dbReference type="WBParaSite" id="nRc.2.0.1.t21618-RA">
    <property type="protein sequence ID" value="nRc.2.0.1.t21618-RA"/>
    <property type="gene ID" value="nRc.2.0.1.g21618"/>
</dbReference>
<reference evidence="3" key="1">
    <citation type="submission" date="2022-11" db="UniProtKB">
        <authorList>
            <consortium name="WormBaseParasite"/>
        </authorList>
    </citation>
    <scope>IDENTIFICATION</scope>
</reference>
<sequence length="151" mass="16545">MKSDDNAAVDTLFKLLFNDDDGKLCKLGVDNDDVAPLLVILLVLIDALLVLMFKYSLALLEAQTKLARHLQLGCSELGRARNLTFWPILSTLPTSVVDGRTAAMLKKTLPTLPESINPKQPRTKSKRTILPSPSTITSLPRCFNLTLPSTA</sequence>
<keyword evidence="1" id="KW-1133">Transmembrane helix</keyword>
<keyword evidence="1" id="KW-0812">Transmembrane</keyword>
<keyword evidence="1" id="KW-0472">Membrane</keyword>
<organism evidence="2 3">
    <name type="scientific">Romanomermis culicivorax</name>
    <name type="common">Nematode worm</name>
    <dbReference type="NCBI Taxonomy" id="13658"/>
    <lineage>
        <taxon>Eukaryota</taxon>
        <taxon>Metazoa</taxon>
        <taxon>Ecdysozoa</taxon>
        <taxon>Nematoda</taxon>
        <taxon>Enoplea</taxon>
        <taxon>Dorylaimia</taxon>
        <taxon>Mermithida</taxon>
        <taxon>Mermithoidea</taxon>
        <taxon>Mermithidae</taxon>
        <taxon>Romanomermis</taxon>
    </lineage>
</organism>
<evidence type="ECO:0000313" key="3">
    <source>
        <dbReference type="WBParaSite" id="nRc.2.0.1.t21618-RA"/>
    </source>
</evidence>
<proteinExistence type="predicted"/>
<evidence type="ECO:0000256" key="1">
    <source>
        <dbReference type="SAM" id="Phobius"/>
    </source>
</evidence>
<evidence type="ECO:0000313" key="2">
    <source>
        <dbReference type="Proteomes" id="UP000887565"/>
    </source>
</evidence>
<protein>
    <submittedName>
        <fullName evidence="3">Uncharacterized protein</fullName>
    </submittedName>
</protein>
<dbReference type="AlphaFoldDB" id="A0A915J798"/>
<feature type="transmembrane region" description="Helical" evidence="1">
    <location>
        <begin position="37"/>
        <end position="60"/>
    </location>
</feature>
<keyword evidence="2" id="KW-1185">Reference proteome</keyword>
<dbReference type="Proteomes" id="UP000887565">
    <property type="component" value="Unplaced"/>
</dbReference>
<accession>A0A915J798</accession>